<reference evidence="2" key="2">
    <citation type="submission" date="2025-09" db="UniProtKB">
        <authorList>
            <consortium name="Ensembl"/>
        </authorList>
    </citation>
    <scope>IDENTIFICATION</scope>
</reference>
<keyword evidence="3" id="KW-1185">Reference proteome</keyword>
<dbReference type="InterPro" id="IPR018154">
    <property type="entry name" value="TLV/ENV_coat_polyprotein"/>
</dbReference>
<dbReference type="Ensembl" id="ENSFHET00000012922.1">
    <property type="protein sequence ID" value="ENSFHEP00000002019.1"/>
    <property type="gene ID" value="ENSFHEG00000002800.1"/>
</dbReference>
<dbReference type="PANTHER" id="PTHR10424:SF80">
    <property type="entry name" value="ENVELOPE GLYCOPROTEIN"/>
    <property type="match status" value="1"/>
</dbReference>
<dbReference type="STRING" id="8078.ENSFHEP00000002019"/>
<evidence type="ECO:0000256" key="1">
    <source>
        <dbReference type="SAM" id="Phobius"/>
    </source>
</evidence>
<dbReference type="PANTHER" id="PTHR10424">
    <property type="entry name" value="VIRAL ENVELOPE PROTEIN"/>
    <property type="match status" value="1"/>
</dbReference>
<feature type="transmembrane region" description="Helical" evidence="1">
    <location>
        <begin position="16"/>
        <end position="34"/>
    </location>
</feature>
<organism evidence="2 3">
    <name type="scientific">Fundulus heteroclitus</name>
    <name type="common">Killifish</name>
    <name type="synonym">Mummichog</name>
    <dbReference type="NCBI Taxonomy" id="8078"/>
    <lineage>
        <taxon>Eukaryota</taxon>
        <taxon>Metazoa</taxon>
        <taxon>Chordata</taxon>
        <taxon>Craniata</taxon>
        <taxon>Vertebrata</taxon>
        <taxon>Euteleostomi</taxon>
        <taxon>Actinopterygii</taxon>
        <taxon>Neopterygii</taxon>
        <taxon>Teleostei</taxon>
        <taxon>Neoteleostei</taxon>
        <taxon>Acanthomorphata</taxon>
        <taxon>Ovalentaria</taxon>
        <taxon>Atherinomorphae</taxon>
        <taxon>Cyprinodontiformes</taxon>
        <taxon>Fundulidae</taxon>
        <taxon>Fundulus</taxon>
    </lineage>
</organism>
<dbReference type="GeneTree" id="ENSGT00530000064449"/>
<dbReference type="AlphaFoldDB" id="A0A3Q2NS76"/>
<accession>A0A3Q2NS76</accession>
<sequence length="655" mass="72462">MERKLGTGLIQRQLTLGLWILILMLGMFVFSIVIQEAGAADPIRRQERDIQDKDDCLTQHRVIELHYTLGTRVVFEFDLCSVANCGGDPSIWQESDVYACVSPKGIPEPLFRWCYYWVYVRWHTGNEAVPVCHGGFDKETITIIRGPHQVEQGAIPIILTISGLNIYSYLGAYTGVYSEYSSGVTKPKPCSISPSGFYLVLGAGSRDDGPVGLIKISLHNATTSGEQIRSPQRGRDLFSSEGLHVDYNKLTPDNIIKSTTGDMRRNLWVSWMAQTARQYTAESCVACAAARPILTTEPAPLFPFKDPTGYDCILGLTKGRSVGCEYYHDIFPPINNDTTPGPFTPGNHIKQYVCFNFTGRGIEVMSRVGVIPPEWCHSVFPVEDIATWARAGLYYYCGGKQLFVRIPFGSVGVCALVRLVAPLWLIIKRSSDFNLAPHSPTYIDSIGVPRGVPDRYKLADQVAAGFESIFVWITPNKNVDRINYIHYNLLRLAEQLAPTSLMAVQNRMALNMLLAGKGGVCAMFGDMGGTFIPNNTAPDGLVTKALEGLRTLSETMHKQSGIENPLDKWLTQALGKWKNLIISMMLSLSVFLAILVTCGCCCVPCLRTLAVRFIVTPIEKGTLSLSSPNTQMLQVGTEPLLKDVRLELVQYHGVI</sequence>
<evidence type="ECO:0000313" key="2">
    <source>
        <dbReference type="Ensembl" id="ENSFHEP00000002019.1"/>
    </source>
</evidence>
<dbReference type="SUPFAM" id="SSF58069">
    <property type="entry name" value="Virus ectodomain"/>
    <property type="match status" value="1"/>
</dbReference>
<dbReference type="Gene3D" id="1.10.287.210">
    <property type="match status" value="1"/>
</dbReference>
<reference evidence="2" key="1">
    <citation type="submission" date="2025-08" db="UniProtKB">
        <authorList>
            <consortium name="Ensembl"/>
        </authorList>
    </citation>
    <scope>IDENTIFICATION</scope>
</reference>
<proteinExistence type="predicted"/>
<feature type="transmembrane region" description="Helical" evidence="1">
    <location>
        <begin position="580"/>
        <end position="597"/>
    </location>
</feature>
<name>A0A3Q2NS76_FUNHE</name>
<keyword evidence="1" id="KW-1133">Transmembrane helix</keyword>
<keyword evidence="1" id="KW-0472">Membrane</keyword>
<protein>
    <submittedName>
        <fullName evidence="2">Uncharacterized protein</fullName>
    </submittedName>
</protein>
<keyword evidence="1" id="KW-0812">Transmembrane</keyword>
<evidence type="ECO:0000313" key="3">
    <source>
        <dbReference type="Proteomes" id="UP000265000"/>
    </source>
</evidence>
<dbReference type="Proteomes" id="UP000265000">
    <property type="component" value="Unplaced"/>
</dbReference>